<reference evidence="9" key="2">
    <citation type="submission" date="2023-04" db="EMBL/GenBank/DDBJ databases">
        <authorList>
            <person name="Bruccoleri R.E."/>
            <person name="Oakeley E.J."/>
            <person name="Faust A.-M."/>
            <person name="Dessus-Babus S."/>
            <person name="Altorfer M."/>
            <person name="Burckhardt D."/>
            <person name="Oertli M."/>
            <person name="Naumann U."/>
            <person name="Petersen F."/>
            <person name="Wong J."/>
        </authorList>
    </citation>
    <scope>NUCLEOTIDE SEQUENCE</scope>
    <source>
        <strain evidence="9">GSM-AAB239-AS_SAM_17_03QT</strain>
        <tissue evidence="9">Leaf</tissue>
    </source>
</reference>
<keyword evidence="4" id="KW-0904">Protein phosphatase</keyword>
<feature type="active site" description="Phosphocysteine intermediate" evidence="5">
    <location>
        <position position="136"/>
    </location>
</feature>
<dbReference type="PANTHER" id="PTHR45848">
    <property type="entry name" value="DUAL SPECIFICITY PROTEIN PHOSPHATASE 12 FAMILY MEMBER"/>
    <property type="match status" value="1"/>
</dbReference>
<keyword evidence="10" id="KW-1185">Reference proteome</keyword>
<evidence type="ECO:0000256" key="2">
    <source>
        <dbReference type="ARBA" id="ARBA00013064"/>
    </source>
</evidence>
<proteinExistence type="inferred from homology"/>
<evidence type="ECO:0000259" key="8">
    <source>
        <dbReference type="PROSITE" id="PS50056"/>
    </source>
</evidence>
<organism evidence="9 10">
    <name type="scientific">Iris pallida</name>
    <name type="common">Sweet iris</name>
    <dbReference type="NCBI Taxonomy" id="29817"/>
    <lineage>
        <taxon>Eukaryota</taxon>
        <taxon>Viridiplantae</taxon>
        <taxon>Streptophyta</taxon>
        <taxon>Embryophyta</taxon>
        <taxon>Tracheophyta</taxon>
        <taxon>Spermatophyta</taxon>
        <taxon>Magnoliopsida</taxon>
        <taxon>Liliopsida</taxon>
        <taxon>Asparagales</taxon>
        <taxon>Iridaceae</taxon>
        <taxon>Iridoideae</taxon>
        <taxon>Irideae</taxon>
        <taxon>Iris</taxon>
    </lineage>
</organism>
<dbReference type="PROSITE" id="PS00383">
    <property type="entry name" value="TYR_PHOSPHATASE_1"/>
    <property type="match status" value="1"/>
</dbReference>
<dbReference type="EMBL" id="JANAVB010001396">
    <property type="protein sequence ID" value="KAJ6852935.1"/>
    <property type="molecule type" value="Genomic_DNA"/>
</dbReference>
<comment type="caution">
    <text evidence="9">The sequence shown here is derived from an EMBL/GenBank/DDBJ whole genome shotgun (WGS) entry which is preliminary data.</text>
</comment>
<dbReference type="AlphaFoldDB" id="A0AAX6IKM2"/>
<dbReference type="EC" id="3.1.3.48" evidence="2"/>
<dbReference type="SUPFAM" id="SSF52799">
    <property type="entry name" value="(Phosphotyrosine protein) phosphatases II"/>
    <property type="match status" value="1"/>
</dbReference>
<feature type="domain" description="Tyrosine-protein phosphatase" evidence="7">
    <location>
        <begin position="26"/>
        <end position="192"/>
    </location>
</feature>
<dbReference type="Gene3D" id="3.90.190.10">
    <property type="entry name" value="Protein tyrosine phosphatase superfamily"/>
    <property type="match status" value="1"/>
</dbReference>
<evidence type="ECO:0000256" key="4">
    <source>
        <dbReference type="ARBA" id="ARBA00022912"/>
    </source>
</evidence>
<dbReference type="PROSITE" id="PS50054">
    <property type="entry name" value="TYR_PHOSPHATASE_DUAL"/>
    <property type="match status" value="1"/>
</dbReference>
<accession>A0AAX6IKM2</accession>
<evidence type="ECO:0000313" key="10">
    <source>
        <dbReference type="Proteomes" id="UP001140949"/>
    </source>
</evidence>
<sequence>MQQYLVRDRLFFGNIGAAAEVLSAASPAGGEVTHVLSLLSSASVSFFSDWKKGIDIPTEEIKRVFVGDGEEASLSKRSLPPERLLYSLERAGPGLGIRRMAVPLRDTEDEGLLDYLEACLEFIDDGRREGAVLVHCFAGVSRSAAIITAYLMRTEQRSQEDALESLREVCEFVCPNDGFLEQLKLFEEMGFKVDTGSPLYKRFRLKVLGHAYKEGEKVDSSIFETDPGAAPASNSSEGATKGDKPRTVYRCKRCRRVVAMPENAVSHTPGEGETCFEWQKRKSGNPYNKFSQVECTSMFVEPLRWMTSVEAGALEGKLTCVKCDARLGYFNWAGVQCSCGSWITPAFQIHKNKVDISSESA</sequence>
<evidence type="ECO:0000256" key="3">
    <source>
        <dbReference type="ARBA" id="ARBA00022801"/>
    </source>
</evidence>
<dbReference type="InterPro" id="IPR000387">
    <property type="entry name" value="Tyr_Pase_dom"/>
</dbReference>
<comment type="similarity">
    <text evidence="1">Belongs to the protein-tyrosine phosphatase family. Non-receptor class dual specificity subfamily.</text>
</comment>
<keyword evidence="3" id="KW-0378">Hydrolase</keyword>
<dbReference type="InterPro" id="IPR020422">
    <property type="entry name" value="TYR_PHOSPHATASE_DUAL_dom"/>
</dbReference>
<dbReference type="SMART" id="SM00195">
    <property type="entry name" value="DSPc"/>
    <property type="match status" value="1"/>
</dbReference>
<evidence type="ECO:0000256" key="1">
    <source>
        <dbReference type="ARBA" id="ARBA00008601"/>
    </source>
</evidence>
<feature type="domain" description="Tyrosine specific protein phosphatases" evidence="8">
    <location>
        <begin position="110"/>
        <end position="168"/>
    </location>
</feature>
<name>A0AAX6IKM2_IRIPA</name>
<gene>
    <name evidence="9" type="ORF">M6B38_252275</name>
</gene>
<protein>
    <recommendedName>
        <fullName evidence="2">protein-tyrosine-phosphatase</fullName>
        <ecNumber evidence="2">3.1.3.48</ecNumber>
    </recommendedName>
</protein>
<dbReference type="InterPro" id="IPR016130">
    <property type="entry name" value="Tyr_Pase_AS"/>
</dbReference>
<evidence type="ECO:0000259" key="7">
    <source>
        <dbReference type="PROSITE" id="PS50054"/>
    </source>
</evidence>
<dbReference type="PANTHER" id="PTHR45848:SF4">
    <property type="entry name" value="DUAL SPECIFICITY PROTEIN PHOSPHATASE 12"/>
    <property type="match status" value="1"/>
</dbReference>
<dbReference type="PROSITE" id="PS50056">
    <property type="entry name" value="TYR_PHOSPHATASE_2"/>
    <property type="match status" value="1"/>
</dbReference>
<feature type="region of interest" description="Disordered" evidence="6">
    <location>
        <begin position="223"/>
        <end position="244"/>
    </location>
</feature>
<dbReference type="GO" id="GO:0004725">
    <property type="term" value="F:protein tyrosine phosphatase activity"/>
    <property type="evidence" value="ECO:0007669"/>
    <property type="project" value="UniProtKB-EC"/>
</dbReference>
<dbReference type="InterPro" id="IPR000340">
    <property type="entry name" value="Dual-sp_phosphatase_cat-dom"/>
</dbReference>
<dbReference type="GO" id="GO:0008138">
    <property type="term" value="F:protein tyrosine/serine/threonine phosphatase activity"/>
    <property type="evidence" value="ECO:0007669"/>
    <property type="project" value="InterPro"/>
</dbReference>
<dbReference type="Pfam" id="PF00782">
    <property type="entry name" value="DSPc"/>
    <property type="match status" value="1"/>
</dbReference>
<evidence type="ECO:0000313" key="9">
    <source>
        <dbReference type="EMBL" id="KAJ6852935.1"/>
    </source>
</evidence>
<evidence type="ECO:0000256" key="5">
    <source>
        <dbReference type="PIRSR" id="PIRSR000941-50"/>
    </source>
</evidence>
<dbReference type="Proteomes" id="UP001140949">
    <property type="component" value="Unassembled WGS sequence"/>
</dbReference>
<dbReference type="FunFam" id="3.90.190.10:FF:000083">
    <property type="entry name" value="Dual specificity protein phosphatase 12-like"/>
    <property type="match status" value="1"/>
</dbReference>
<evidence type="ECO:0000256" key="6">
    <source>
        <dbReference type="SAM" id="MobiDB-lite"/>
    </source>
</evidence>
<reference evidence="9" key="1">
    <citation type="journal article" date="2023" name="GigaByte">
        <title>Genome assembly of the bearded iris, Iris pallida Lam.</title>
        <authorList>
            <person name="Bruccoleri R.E."/>
            <person name="Oakeley E.J."/>
            <person name="Faust A.M.E."/>
            <person name="Altorfer M."/>
            <person name="Dessus-Babus S."/>
            <person name="Burckhardt D."/>
            <person name="Oertli M."/>
            <person name="Naumann U."/>
            <person name="Petersen F."/>
            <person name="Wong J."/>
        </authorList>
    </citation>
    <scope>NUCLEOTIDE SEQUENCE</scope>
    <source>
        <strain evidence="9">GSM-AAB239-AS_SAM_17_03QT</strain>
    </source>
</reference>
<dbReference type="InterPro" id="IPR029021">
    <property type="entry name" value="Prot-tyrosine_phosphatase-like"/>
</dbReference>